<keyword evidence="1 5" id="KW-0479">Metal-binding</keyword>
<reference evidence="10" key="1">
    <citation type="submission" date="2016-10" db="EMBL/GenBank/DDBJ databases">
        <authorList>
            <person name="Varghese N."/>
            <person name="Submissions S."/>
        </authorList>
    </citation>
    <scope>NUCLEOTIDE SEQUENCE [LARGE SCALE GENOMIC DNA]</scope>
    <source>
        <strain evidence="10">XBD2006</strain>
    </source>
</reference>
<dbReference type="InterPro" id="IPR016305">
    <property type="entry name" value="Mannose-6-P_Isomerase"/>
</dbReference>
<dbReference type="GO" id="GO:0009298">
    <property type="term" value="P:GDP-mannose biosynthetic process"/>
    <property type="evidence" value="ECO:0007669"/>
    <property type="project" value="InterPro"/>
</dbReference>
<evidence type="ECO:0000256" key="2">
    <source>
        <dbReference type="ARBA" id="ARBA00022833"/>
    </source>
</evidence>
<dbReference type="PRINTS" id="PR00714">
    <property type="entry name" value="MAN6PISMRASE"/>
</dbReference>
<dbReference type="CDD" id="cd07010">
    <property type="entry name" value="cupin_PMI_type_I_N_bac"/>
    <property type="match status" value="1"/>
</dbReference>
<dbReference type="InterPro" id="IPR049071">
    <property type="entry name" value="MPI_cupin_dom"/>
</dbReference>
<dbReference type="InterPro" id="IPR011051">
    <property type="entry name" value="RmlC_Cupin_sf"/>
</dbReference>
<dbReference type="PIRSF" id="PIRSF036894">
    <property type="entry name" value="PMI_Firm_short"/>
    <property type="match status" value="1"/>
</dbReference>
<dbReference type="GO" id="GO:0008270">
    <property type="term" value="F:zinc ion binding"/>
    <property type="evidence" value="ECO:0007669"/>
    <property type="project" value="InterPro"/>
</dbReference>
<organism evidence="9 10">
    <name type="scientific">Butyrivibrio hungatei</name>
    <dbReference type="NCBI Taxonomy" id="185008"/>
    <lineage>
        <taxon>Bacteria</taxon>
        <taxon>Bacillati</taxon>
        <taxon>Bacillota</taxon>
        <taxon>Clostridia</taxon>
        <taxon>Lachnospirales</taxon>
        <taxon>Lachnospiraceae</taxon>
        <taxon>Butyrivibrio</taxon>
    </lineage>
</organism>
<dbReference type="EMBL" id="FMUR01000003">
    <property type="protein sequence ID" value="SCX76703.1"/>
    <property type="molecule type" value="Genomic_DNA"/>
</dbReference>
<dbReference type="Gene3D" id="2.60.120.10">
    <property type="entry name" value="Jelly Rolls"/>
    <property type="match status" value="2"/>
</dbReference>
<feature type="active site" evidence="6">
    <location>
        <position position="194"/>
    </location>
</feature>
<dbReference type="GO" id="GO:0005975">
    <property type="term" value="P:carbohydrate metabolic process"/>
    <property type="evidence" value="ECO:0007669"/>
    <property type="project" value="InterPro"/>
</dbReference>
<dbReference type="InterPro" id="IPR014628">
    <property type="entry name" value="Man6P_isomerase_Firm_short"/>
</dbReference>
<feature type="domain" description="Mannose-6-phosphate isomerase cupin" evidence="8">
    <location>
        <begin position="237"/>
        <end position="312"/>
    </location>
</feature>
<feature type="binding site" evidence="5">
    <location>
        <position position="116"/>
    </location>
    <ligand>
        <name>Zn(2+)</name>
        <dbReference type="ChEBI" id="CHEBI:29105"/>
    </ligand>
</feature>
<feature type="binding site" evidence="5">
    <location>
        <position position="99"/>
    </location>
    <ligand>
        <name>Zn(2+)</name>
        <dbReference type="ChEBI" id="CHEBI:29105"/>
    </ligand>
</feature>
<dbReference type="Pfam" id="PF21621">
    <property type="entry name" value="MPI_cupin_dom"/>
    <property type="match status" value="1"/>
</dbReference>
<evidence type="ECO:0000256" key="4">
    <source>
        <dbReference type="ARBA" id="ARBA00030762"/>
    </source>
</evidence>
<gene>
    <name evidence="9" type="ORF">SAMN02910451_00209</name>
</gene>
<dbReference type="PANTHER" id="PTHR42742">
    <property type="entry name" value="TRANSCRIPTIONAL REPRESSOR MPRA"/>
    <property type="match status" value="1"/>
</dbReference>
<evidence type="ECO:0000313" key="10">
    <source>
        <dbReference type="Proteomes" id="UP000183047"/>
    </source>
</evidence>
<accession>A0A1G5AFP6</accession>
<evidence type="ECO:0000256" key="6">
    <source>
        <dbReference type="PIRSR" id="PIRSR036894-2"/>
    </source>
</evidence>
<dbReference type="Pfam" id="PF20511">
    <property type="entry name" value="PMI_typeI_cat"/>
    <property type="match status" value="1"/>
</dbReference>
<protein>
    <recommendedName>
        <fullName evidence="3">Phosphohexomutase</fullName>
    </recommendedName>
    <alternativeName>
        <fullName evidence="4">Phosphomannose isomerase</fullName>
    </alternativeName>
</protein>
<evidence type="ECO:0000259" key="7">
    <source>
        <dbReference type="Pfam" id="PF20511"/>
    </source>
</evidence>
<evidence type="ECO:0000256" key="1">
    <source>
        <dbReference type="ARBA" id="ARBA00022723"/>
    </source>
</evidence>
<evidence type="ECO:0000256" key="5">
    <source>
        <dbReference type="PIRSR" id="PIRSR036894-1"/>
    </source>
</evidence>
<feature type="binding site" evidence="5">
    <location>
        <position position="174"/>
    </location>
    <ligand>
        <name>Zn(2+)</name>
        <dbReference type="ChEBI" id="CHEBI:29105"/>
    </ligand>
</feature>
<feature type="domain" description="Phosphomannose isomerase type I catalytic" evidence="7">
    <location>
        <begin position="3"/>
        <end position="105"/>
    </location>
</feature>
<dbReference type="InterPro" id="IPR014710">
    <property type="entry name" value="RmlC-like_jellyroll"/>
</dbReference>
<dbReference type="GO" id="GO:0004476">
    <property type="term" value="F:mannose-6-phosphate isomerase activity"/>
    <property type="evidence" value="ECO:0007669"/>
    <property type="project" value="InterPro"/>
</dbReference>
<dbReference type="InterPro" id="IPR046457">
    <property type="entry name" value="PMI_typeI_cat"/>
</dbReference>
<name>A0A1G5AFP6_9FIRM</name>
<keyword evidence="10" id="KW-1185">Reference proteome</keyword>
<dbReference type="InterPro" id="IPR051804">
    <property type="entry name" value="Carb_Metab_Reg_Kinase/Isom"/>
</dbReference>
<proteinExistence type="predicted"/>
<keyword evidence="9" id="KW-0413">Isomerase</keyword>
<dbReference type="Proteomes" id="UP000183047">
    <property type="component" value="Unassembled WGS sequence"/>
</dbReference>
<sequence length="313" mass="35618">MAVLKLQAPTKDYLWGGNRLVDEFGKRPAGDVTAESWELSCYPGCESVIENGEFAGKTLTDYINEKGKDVLGKNCEKFRDFPILIKLIDARKDLSLQVHPSDDYALKKEGQYGKTEMWYIIDAKDDAFLYYGFKREISKEEFRKRIENQTLTEVLNAYPVSKGDVVFIEADTLHAIGEGILLAEIQENSDITYRVYDYGRRDKNGNLRKLHIEKALEVTDLFPAKKVPRPEPHIGNCKYFTVDKVNLSGRIMNKLSGTVDENSFLHILFLSGEGEIKNDNEDVRFKKGDSFFIPAGDGNYEICGECEALFTYI</sequence>
<evidence type="ECO:0000313" key="9">
    <source>
        <dbReference type="EMBL" id="SCX76703.1"/>
    </source>
</evidence>
<keyword evidence="2 5" id="KW-0862">Zinc</keyword>
<dbReference type="OrthoDB" id="9808275at2"/>
<dbReference type="AlphaFoldDB" id="A0A1G5AFP6"/>
<evidence type="ECO:0000256" key="3">
    <source>
        <dbReference type="ARBA" id="ARBA00029741"/>
    </source>
</evidence>
<evidence type="ECO:0000259" key="8">
    <source>
        <dbReference type="Pfam" id="PF21621"/>
    </source>
</evidence>
<comment type="cofactor">
    <cofactor evidence="5">
        <name>Zn(2+)</name>
        <dbReference type="ChEBI" id="CHEBI:29105"/>
    </cofactor>
    <text evidence="5">Binds 1 zinc ion per subunit.</text>
</comment>
<dbReference type="SUPFAM" id="SSF51182">
    <property type="entry name" value="RmlC-like cupins"/>
    <property type="match status" value="1"/>
</dbReference>
<dbReference type="RefSeq" id="WP_074461052.1">
    <property type="nucleotide sequence ID" value="NZ_FMUR01000003.1"/>
</dbReference>
<dbReference type="PANTHER" id="PTHR42742:SF3">
    <property type="entry name" value="FRUCTOKINASE"/>
    <property type="match status" value="1"/>
</dbReference>